<evidence type="ECO:0000256" key="17">
    <source>
        <dbReference type="ARBA" id="ARBA00022982"/>
    </source>
</evidence>
<dbReference type="SUPFAM" id="SSF81442">
    <property type="entry name" value="Cytochrome c oxidase subunit I-like"/>
    <property type="match status" value="1"/>
</dbReference>
<organism evidence="28">
    <name type="scientific">Trimma caesiura</name>
    <name type="common">Caesiura dwarfgoby</name>
    <dbReference type="NCBI Taxonomy" id="512329"/>
    <lineage>
        <taxon>Eukaryota</taxon>
        <taxon>Metazoa</taxon>
        <taxon>Chordata</taxon>
        <taxon>Craniata</taxon>
        <taxon>Vertebrata</taxon>
        <taxon>Euteleostomi</taxon>
        <taxon>Actinopterygii</taxon>
        <taxon>Neopterygii</taxon>
        <taxon>Teleostei</taxon>
        <taxon>Neoteleostei</taxon>
        <taxon>Acanthomorphata</taxon>
        <taxon>Gobiaria</taxon>
        <taxon>Gobiiformes</taxon>
        <taxon>Gobioidei</taxon>
        <taxon>Gobiidae</taxon>
        <taxon>Gobiinae</taxon>
        <taxon>Trimma</taxon>
    </lineage>
</organism>
<keyword evidence="15" id="KW-0460">Magnesium</keyword>
<feature type="transmembrane region" description="Helical" evidence="26">
    <location>
        <begin position="456"/>
        <end position="477"/>
    </location>
</feature>
<feature type="transmembrane region" description="Helical" evidence="26">
    <location>
        <begin position="268"/>
        <end position="291"/>
    </location>
</feature>
<evidence type="ECO:0000256" key="12">
    <source>
        <dbReference type="ARBA" id="ARBA00022723"/>
    </source>
</evidence>
<keyword evidence="8 25" id="KW-0813">Transport</keyword>
<keyword evidence="19 25" id="KW-0408">Iron</keyword>
<comment type="catalytic activity">
    <reaction evidence="24">
        <text>4 Fe(II)-[cytochrome c] + O2 + 8 H(+)(in) = 4 Fe(III)-[cytochrome c] + 2 H2O + 4 H(+)(out)</text>
        <dbReference type="Rhea" id="RHEA:11436"/>
        <dbReference type="Rhea" id="RHEA-COMP:10350"/>
        <dbReference type="Rhea" id="RHEA-COMP:14399"/>
        <dbReference type="ChEBI" id="CHEBI:15377"/>
        <dbReference type="ChEBI" id="CHEBI:15378"/>
        <dbReference type="ChEBI" id="CHEBI:15379"/>
        <dbReference type="ChEBI" id="CHEBI:29033"/>
        <dbReference type="ChEBI" id="CHEBI:29034"/>
        <dbReference type="EC" id="7.1.1.9"/>
    </reaction>
    <physiologicalReaction direction="left-to-right" evidence="24">
        <dbReference type="Rhea" id="RHEA:11437"/>
    </physiologicalReaction>
</comment>
<evidence type="ECO:0000256" key="11">
    <source>
        <dbReference type="ARBA" id="ARBA00022692"/>
    </source>
</evidence>
<evidence type="ECO:0000256" key="3">
    <source>
        <dbReference type="ARBA" id="ARBA00004448"/>
    </source>
</evidence>
<evidence type="ECO:0000256" key="26">
    <source>
        <dbReference type="SAM" id="Phobius"/>
    </source>
</evidence>
<dbReference type="PROSITE" id="PS00077">
    <property type="entry name" value="COX1_CUB"/>
    <property type="match status" value="1"/>
</dbReference>
<dbReference type="GO" id="GO:0005743">
    <property type="term" value="C:mitochondrial inner membrane"/>
    <property type="evidence" value="ECO:0007669"/>
    <property type="project" value="UniProtKB-SubCell"/>
</dbReference>
<evidence type="ECO:0000256" key="9">
    <source>
        <dbReference type="ARBA" id="ARBA00022617"/>
    </source>
</evidence>
<keyword evidence="10 25" id="KW-0679">Respiratory chain</keyword>
<evidence type="ECO:0000256" key="13">
    <source>
        <dbReference type="ARBA" id="ARBA00022792"/>
    </source>
</evidence>
<feature type="transmembrane region" description="Helical" evidence="26">
    <location>
        <begin position="412"/>
        <end position="436"/>
    </location>
</feature>
<evidence type="ECO:0000256" key="7">
    <source>
        <dbReference type="ARBA" id="ARBA00015947"/>
    </source>
</evidence>
<dbReference type="PANTHER" id="PTHR10422:SF18">
    <property type="entry name" value="CYTOCHROME C OXIDASE SUBUNIT 1"/>
    <property type="match status" value="1"/>
</dbReference>
<keyword evidence="23 25" id="KW-0472">Membrane</keyword>
<feature type="domain" description="Cytochrome oxidase subunit I profile" evidence="27">
    <location>
        <begin position="1"/>
        <end position="515"/>
    </location>
</feature>
<dbReference type="PROSITE" id="PS50855">
    <property type="entry name" value="COX1"/>
    <property type="match status" value="1"/>
</dbReference>
<feature type="transmembrane region" description="Helical" evidence="26">
    <location>
        <begin position="15"/>
        <end position="37"/>
    </location>
</feature>
<keyword evidence="21" id="KW-0915">Sodium</keyword>
<dbReference type="GO" id="GO:0046872">
    <property type="term" value="F:metal ion binding"/>
    <property type="evidence" value="ECO:0007669"/>
    <property type="project" value="UniProtKB-KW"/>
</dbReference>
<name>A0A5K7TNU8_9GOBI</name>
<keyword evidence="18 26" id="KW-1133">Transmembrane helix</keyword>
<dbReference type="GO" id="GO:0020037">
    <property type="term" value="F:heme binding"/>
    <property type="evidence" value="ECO:0007669"/>
    <property type="project" value="InterPro"/>
</dbReference>
<evidence type="ECO:0000256" key="8">
    <source>
        <dbReference type="ARBA" id="ARBA00022448"/>
    </source>
</evidence>
<comment type="pathway">
    <text evidence="4 25">Energy metabolism; oxidative phosphorylation.</text>
</comment>
<feature type="transmembrane region" description="Helical" evidence="26">
    <location>
        <begin position="57"/>
        <end position="83"/>
    </location>
</feature>
<keyword evidence="16" id="KW-1278">Translocase</keyword>
<keyword evidence="13 25" id="KW-0999">Mitochondrion inner membrane</keyword>
<dbReference type="PANTHER" id="PTHR10422">
    <property type="entry name" value="CYTOCHROME C OXIDASE SUBUNIT 1"/>
    <property type="match status" value="1"/>
</dbReference>
<evidence type="ECO:0000256" key="22">
    <source>
        <dbReference type="ARBA" id="ARBA00023128"/>
    </source>
</evidence>
<accession>A0A5K7TNU8</accession>
<feature type="transmembrane region" description="Helical" evidence="26">
    <location>
        <begin position="104"/>
        <end position="128"/>
    </location>
</feature>
<evidence type="ECO:0000256" key="15">
    <source>
        <dbReference type="ARBA" id="ARBA00022842"/>
    </source>
</evidence>
<evidence type="ECO:0000256" key="20">
    <source>
        <dbReference type="ARBA" id="ARBA00023008"/>
    </source>
</evidence>
<evidence type="ECO:0000256" key="23">
    <source>
        <dbReference type="ARBA" id="ARBA00023136"/>
    </source>
</evidence>
<evidence type="ECO:0000256" key="21">
    <source>
        <dbReference type="ARBA" id="ARBA00023053"/>
    </source>
</evidence>
<evidence type="ECO:0000256" key="5">
    <source>
        <dbReference type="ARBA" id="ARBA00009578"/>
    </source>
</evidence>
<dbReference type="InterPro" id="IPR000883">
    <property type="entry name" value="Cyt_C_Oxase_1"/>
</dbReference>
<keyword evidence="11 25" id="KW-0812">Transmembrane</keyword>
<dbReference type="EMBL" id="AP019344">
    <property type="protein sequence ID" value="BBH37255.1"/>
    <property type="molecule type" value="Genomic_DNA"/>
</dbReference>
<keyword evidence="12 25" id="KW-0479">Metal-binding</keyword>
<dbReference type="InterPro" id="IPR036927">
    <property type="entry name" value="Cyt_c_oxase-like_su1_sf"/>
</dbReference>
<evidence type="ECO:0000313" key="28">
    <source>
        <dbReference type="EMBL" id="BBH37255.1"/>
    </source>
</evidence>
<evidence type="ECO:0000256" key="4">
    <source>
        <dbReference type="ARBA" id="ARBA00004673"/>
    </source>
</evidence>
<dbReference type="GO" id="GO:0004129">
    <property type="term" value="F:cytochrome-c oxidase activity"/>
    <property type="evidence" value="ECO:0007669"/>
    <property type="project" value="UniProtKB-EC"/>
</dbReference>
<proteinExistence type="inferred from homology"/>
<evidence type="ECO:0000256" key="10">
    <source>
        <dbReference type="ARBA" id="ARBA00022660"/>
    </source>
</evidence>
<comment type="subcellular location">
    <subcellularLocation>
        <location evidence="3 25">Mitochondrion inner membrane</location>
        <topology evidence="3 25">Multi-pass membrane protein</topology>
    </subcellularLocation>
</comment>
<evidence type="ECO:0000256" key="6">
    <source>
        <dbReference type="ARBA" id="ARBA00012949"/>
    </source>
</evidence>
<dbReference type="Gene3D" id="1.20.210.10">
    <property type="entry name" value="Cytochrome c oxidase-like, subunit I domain"/>
    <property type="match status" value="1"/>
</dbReference>
<dbReference type="InterPro" id="IPR033944">
    <property type="entry name" value="Cyt_c_oxase_su1_dom"/>
</dbReference>
<evidence type="ECO:0000256" key="14">
    <source>
        <dbReference type="ARBA" id="ARBA00022837"/>
    </source>
</evidence>
<dbReference type="PRINTS" id="PR01165">
    <property type="entry name" value="CYCOXIDASEI"/>
</dbReference>
<evidence type="ECO:0000256" key="1">
    <source>
        <dbReference type="ARBA" id="ARBA00001935"/>
    </source>
</evidence>
<evidence type="ECO:0000256" key="25">
    <source>
        <dbReference type="RuleBase" id="RU000369"/>
    </source>
</evidence>
<keyword evidence="9 25" id="KW-0349">Heme</keyword>
<reference evidence="28" key="1">
    <citation type="journal article" date="2019" name="Zootaxa">
        <title>First record of Larsonella pumilus (Teleostei: Gobiidae) from Japan, with phylogenetic placement of the genus Larsonella.</title>
        <authorList>
            <person name="Hanahara N."/>
            <person name="Higashiji T."/>
            <person name="Shinzato C."/>
            <person name="Koyanagi R."/>
            <person name="Maeda K."/>
        </authorList>
    </citation>
    <scope>NUCLEOTIDE SEQUENCE</scope>
</reference>
<feature type="transmembrane region" description="Helical" evidence="26">
    <location>
        <begin position="339"/>
        <end position="359"/>
    </location>
</feature>
<dbReference type="FunFam" id="1.20.210.10:FF:000001">
    <property type="entry name" value="Cytochrome c oxidase subunit 1"/>
    <property type="match status" value="1"/>
</dbReference>
<comment type="similarity">
    <text evidence="5 25">Belongs to the heme-copper respiratory oxidase family.</text>
</comment>
<evidence type="ECO:0000259" key="27">
    <source>
        <dbReference type="PROSITE" id="PS50855"/>
    </source>
</evidence>
<evidence type="ECO:0000256" key="2">
    <source>
        <dbReference type="ARBA" id="ARBA00001971"/>
    </source>
</evidence>
<dbReference type="AlphaFoldDB" id="A0A5K7TNU8"/>
<dbReference type="InterPro" id="IPR023616">
    <property type="entry name" value="Cyt_c_oxase-like_su1_dom"/>
</dbReference>
<keyword evidence="22 25" id="KW-0496">Mitochondrion</keyword>
<gene>
    <name evidence="28" type="primary">COI</name>
</gene>
<comment type="cofactor">
    <cofactor evidence="1">
        <name>Cu cation</name>
        <dbReference type="ChEBI" id="CHEBI:23378"/>
    </cofactor>
</comment>
<comment type="function">
    <text evidence="25">Component of the cytochrome c oxidase, the last enzyme in the mitochondrial electron transport chain which drives oxidative phosphorylation. The respiratory chain contains 3 multisubunit complexes succinate dehydrogenase (complex II, CII), ubiquinol-cytochrome c oxidoreductase (cytochrome b-c1 complex, complex III, CIII) and cytochrome c oxidase (complex IV, CIV), that cooperate to transfer electrons derived from NADH and succinate to molecular oxygen, creating an electrochemical gradient over the inner membrane that drives transmembrane transport and the ATP synthase. Cytochrome c oxidase is the component of the respiratory chain that catalyzes the reduction of oxygen to water. Electrons originating from reduced cytochrome c in the intermembrane space (IMS) are transferred via the dinuclear copper A center (CU(A)) of subunit 2 and heme A of subunit 1 to the active site in subunit 1, a binuclear center (BNC) formed by heme A3 and copper B (CU(B)). The BNC reduces molecular oxygen to 2 water molecules using 4 electrons from cytochrome c in the IMS and 4 protons from the mitochondrial matrix.</text>
</comment>
<keyword evidence="17 25" id="KW-0249">Electron transport</keyword>
<feature type="transmembrane region" description="Helical" evidence="26">
    <location>
        <begin position="303"/>
        <end position="327"/>
    </location>
</feature>
<sequence>MAITRWLFSTNHKDIGTLYLVFGAWAGMVGTALSLLIRAELNQPGALLGDDQIYNVIVTAHAFVMIFFMVMPIMIGGFGNWLIPLMIGAPDMAFPRMNNMSFWLLPPSFLLLLASSGVEAGAGTGWTVYPPLASNLAHAGASVDLTIFSLHLAGISSILGAINFITTIFNMKPPTMSQYQTPLFVWAVLITAVLLLLSLPVLAAGITMLLTDRNLNTSFFDPAGGGDPILYQHLFWFFGHPEVYILILPGFGMISHIVAYYSSKKEPFGYMGMVWAMMAIGLLGFIVWAHHMFTVGMDVDTRAYFTSATMIIAIPTGVKVFSWLATLHGGTIKWEAPMLWALGFIFLFTVGGLTGIVLANSSLDITLHDTYYVVAHFHYVLSMGAVFAIMAGFVHWFPLFTGYTLHSTWSKIHFAVMFAGVNLTFFPQHFLGLAGMPRRYSDYPDAYVLWNSVSSIGSLISLTAVILFLFIIWEAFASKRKVSMVQMTSTNIEWLHGCPPPYHTFEEPAYVSVSRAKAPKKHVKKQKRQGSTRWLGPWAIKV</sequence>
<dbReference type="GO" id="GO:0015990">
    <property type="term" value="P:electron transport coupled proton transport"/>
    <property type="evidence" value="ECO:0007669"/>
    <property type="project" value="TreeGrafter"/>
</dbReference>
<feature type="transmembrane region" description="Helical" evidence="26">
    <location>
        <begin position="243"/>
        <end position="261"/>
    </location>
</feature>
<dbReference type="UniPathway" id="UPA00705"/>
<feature type="transmembrane region" description="Helical" evidence="26">
    <location>
        <begin position="183"/>
        <end position="210"/>
    </location>
</feature>
<feature type="transmembrane region" description="Helical" evidence="26">
    <location>
        <begin position="148"/>
        <end position="171"/>
    </location>
</feature>
<dbReference type="Pfam" id="PF00115">
    <property type="entry name" value="COX1"/>
    <property type="match status" value="1"/>
</dbReference>
<dbReference type="InterPro" id="IPR023615">
    <property type="entry name" value="Cyt_c_Oxase_su1_BS"/>
</dbReference>
<evidence type="ECO:0000256" key="18">
    <source>
        <dbReference type="ARBA" id="ARBA00022989"/>
    </source>
</evidence>
<keyword evidence="14" id="KW-0106">Calcium</keyword>
<evidence type="ECO:0000256" key="24">
    <source>
        <dbReference type="ARBA" id="ARBA00049512"/>
    </source>
</evidence>
<keyword evidence="20 25" id="KW-0186">Copper</keyword>
<geneLocation type="mitochondrion" evidence="28"/>
<protein>
    <recommendedName>
        <fullName evidence="7 25">Cytochrome c oxidase subunit 1</fullName>
        <ecNumber evidence="6 25">7.1.1.9</ecNumber>
    </recommendedName>
</protein>
<evidence type="ECO:0000256" key="19">
    <source>
        <dbReference type="ARBA" id="ARBA00023004"/>
    </source>
</evidence>
<dbReference type="GO" id="GO:0045277">
    <property type="term" value="C:respiratory chain complex IV"/>
    <property type="evidence" value="ECO:0007669"/>
    <property type="project" value="InterPro"/>
</dbReference>
<dbReference type="EC" id="7.1.1.9" evidence="6 25"/>
<evidence type="ECO:0000256" key="16">
    <source>
        <dbReference type="ARBA" id="ARBA00022967"/>
    </source>
</evidence>
<dbReference type="CDD" id="cd01663">
    <property type="entry name" value="Cyt_c_Oxidase_I"/>
    <property type="match status" value="1"/>
</dbReference>
<feature type="transmembrane region" description="Helical" evidence="26">
    <location>
        <begin position="379"/>
        <end position="400"/>
    </location>
</feature>
<comment type="cofactor">
    <cofactor evidence="2">
        <name>heme</name>
        <dbReference type="ChEBI" id="CHEBI:30413"/>
    </cofactor>
</comment>
<dbReference type="GO" id="GO:0006123">
    <property type="term" value="P:mitochondrial electron transport, cytochrome c to oxygen"/>
    <property type="evidence" value="ECO:0007669"/>
    <property type="project" value="TreeGrafter"/>
</dbReference>